<dbReference type="Gene3D" id="2.60.40.10">
    <property type="entry name" value="Immunoglobulins"/>
    <property type="match status" value="1"/>
</dbReference>
<sequence length="142" mass="15042">MKETSIQKTMPMLTRVMLFAILTISLGAGCLGRDASHPDLAEVTGVVTVNGKPVQNVAVVFNPEAGGHASRGTTDAEGKFQLKYSGSAAGATLGRHDVLFIYNDADGPANVLPRKYADQTASMNAEVTQEGPNEFTFDLKGR</sequence>
<evidence type="ECO:0000313" key="1">
    <source>
        <dbReference type="EMBL" id="EAQ82496.1"/>
    </source>
</evidence>
<dbReference type="PROSITE" id="PS51257">
    <property type="entry name" value="PROKAR_LIPOPROTEIN"/>
    <property type="match status" value="1"/>
</dbReference>
<comment type="caution">
    <text evidence="1">The sequence shown here is derived from an EMBL/GenBank/DDBJ whole genome shotgun (WGS) entry which is preliminary data.</text>
</comment>
<proteinExistence type="predicted"/>
<evidence type="ECO:0008006" key="3">
    <source>
        <dbReference type="Google" id="ProtNLM"/>
    </source>
</evidence>
<evidence type="ECO:0000313" key="2">
    <source>
        <dbReference type="Proteomes" id="UP000004358"/>
    </source>
</evidence>
<dbReference type="eggNOG" id="ENOG5034ASJ">
    <property type="taxonomic scope" value="Bacteria"/>
</dbReference>
<dbReference type="AlphaFoldDB" id="A3ZL63"/>
<dbReference type="EMBL" id="AANZ01000001">
    <property type="protein sequence ID" value="EAQ82496.1"/>
    <property type="molecule type" value="Genomic_DNA"/>
</dbReference>
<dbReference type="InterPro" id="IPR013783">
    <property type="entry name" value="Ig-like_fold"/>
</dbReference>
<dbReference type="HOGENOM" id="CLU_113730_5_0_0"/>
<protein>
    <recommendedName>
        <fullName evidence="3">Carboxypeptidase regulatory-like domain-containing protein</fullName>
    </recommendedName>
</protein>
<dbReference type="Proteomes" id="UP000004358">
    <property type="component" value="Unassembled WGS sequence"/>
</dbReference>
<reference evidence="1 2" key="1">
    <citation type="submission" date="2006-02" db="EMBL/GenBank/DDBJ databases">
        <authorList>
            <person name="Amann R."/>
            <person name="Ferriera S."/>
            <person name="Johnson J."/>
            <person name="Kravitz S."/>
            <person name="Halpern A."/>
            <person name="Remington K."/>
            <person name="Beeson K."/>
            <person name="Tran B."/>
            <person name="Rogers Y.-H."/>
            <person name="Friedman R."/>
            <person name="Venter J.C."/>
        </authorList>
    </citation>
    <scope>NUCLEOTIDE SEQUENCE [LARGE SCALE GENOMIC DNA]</scope>
    <source>
        <strain evidence="1 2">DSM 3645</strain>
    </source>
</reference>
<organism evidence="1 2">
    <name type="scientific">Blastopirellula marina DSM 3645</name>
    <dbReference type="NCBI Taxonomy" id="314230"/>
    <lineage>
        <taxon>Bacteria</taxon>
        <taxon>Pseudomonadati</taxon>
        <taxon>Planctomycetota</taxon>
        <taxon>Planctomycetia</taxon>
        <taxon>Pirellulales</taxon>
        <taxon>Pirellulaceae</taxon>
        <taxon>Blastopirellula</taxon>
    </lineage>
</organism>
<gene>
    <name evidence="1" type="ORF">DSM3645_08862</name>
</gene>
<name>A3ZL63_9BACT</name>
<accession>A3ZL63</accession>